<keyword evidence="5" id="KW-0998">Cell outer membrane</keyword>
<accession>A0A7Y0FLZ2</accession>
<organism evidence="8 9">
    <name type="scientific">Hymenobacter polaris</name>
    <dbReference type="NCBI Taxonomy" id="2682546"/>
    <lineage>
        <taxon>Bacteria</taxon>
        <taxon>Pseudomonadati</taxon>
        <taxon>Bacteroidota</taxon>
        <taxon>Cytophagia</taxon>
        <taxon>Cytophagales</taxon>
        <taxon>Hymenobacteraceae</taxon>
        <taxon>Hymenobacter</taxon>
    </lineage>
</organism>
<dbReference type="Proteomes" id="UP000559626">
    <property type="component" value="Unassembled WGS sequence"/>
</dbReference>
<evidence type="ECO:0000256" key="1">
    <source>
        <dbReference type="ARBA" id="ARBA00004442"/>
    </source>
</evidence>
<keyword evidence="9" id="KW-1185">Reference proteome</keyword>
<dbReference type="Gene3D" id="1.10.3780.10">
    <property type="entry name" value="SusD-like"/>
    <property type="match status" value="1"/>
</dbReference>
<dbReference type="RefSeq" id="WP_169530566.1">
    <property type="nucleotide sequence ID" value="NZ_JABBGH010000001.1"/>
</dbReference>
<gene>
    <name evidence="8" type="ORF">HHL22_08910</name>
</gene>
<comment type="subcellular location">
    <subcellularLocation>
        <location evidence="1">Cell outer membrane</location>
    </subcellularLocation>
</comment>
<feature type="domain" description="RagB/SusD" evidence="7">
    <location>
        <begin position="275"/>
        <end position="539"/>
    </location>
</feature>
<feature type="signal peptide" evidence="6">
    <location>
        <begin position="1"/>
        <end position="22"/>
    </location>
</feature>
<reference evidence="8 9" key="1">
    <citation type="submission" date="2020-04" db="EMBL/GenBank/DDBJ databases">
        <title>Hymenobacter polaris sp. nov., isolated from Arctic soil.</title>
        <authorList>
            <person name="Dahal R.H."/>
        </authorList>
    </citation>
    <scope>NUCLEOTIDE SEQUENCE [LARGE SCALE GENOMIC DNA]</scope>
    <source>
        <strain evidence="8 9">RP-2-7</strain>
    </source>
</reference>
<dbReference type="InterPro" id="IPR011990">
    <property type="entry name" value="TPR-like_helical_dom_sf"/>
</dbReference>
<protein>
    <submittedName>
        <fullName evidence="8">RagB/SusD family nutrient uptake outer membrane protein</fullName>
    </submittedName>
</protein>
<dbReference type="EMBL" id="JABBGH010000001">
    <property type="protein sequence ID" value="NML65322.1"/>
    <property type="molecule type" value="Genomic_DNA"/>
</dbReference>
<proteinExistence type="inferred from homology"/>
<feature type="chain" id="PRO_5031442344" evidence="6">
    <location>
        <begin position="23"/>
        <end position="539"/>
    </location>
</feature>
<dbReference type="Gene3D" id="1.25.40.10">
    <property type="entry name" value="Tetratricopeptide repeat domain"/>
    <property type="match status" value="1"/>
</dbReference>
<evidence type="ECO:0000256" key="5">
    <source>
        <dbReference type="ARBA" id="ARBA00023237"/>
    </source>
</evidence>
<evidence type="ECO:0000313" key="8">
    <source>
        <dbReference type="EMBL" id="NML65322.1"/>
    </source>
</evidence>
<dbReference type="AlphaFoldDB" id="A0A7Y0FLZ2"/>
<comment type="similarity">
    <text evidence="2">Belongs to the SusD family.</text>
</comment>
<dbReference type="GO" id="GO:0009279">
    <property type="term" value="C:cell outer membrane"/>
    <property type="evidence" value="ECO:0007669"/>
    <property type="project" value="UniProtKB-SubCell"/>
</dbReference>
<dbReference type="InterPro" id="IPR012944">
    <property type="entry name" value="SusD_RagB_dom"/>
</dbReference>
<evidence type="ECO:0000256" key="2">
    <source>
        <dbReference type="ARBA" id="ARBA00006275"/>
    </source>
</evidence>
<evidence type="ECO:0000259" key="7">
    <source>
        <dbReference type="Pfam" id="PF07980"/>
    </source>
</evidence>
<name>A0A7Y0FLZ2_9BACT</name>
<dbReference type="Pfam" id="PF07980">
    <property type="entry name" value="SusD_RagB"/>
    <property type="match status" value="1"/>
</dbReference>
<evidence type="ECO:0000256" key="3">
    <source>
        <dbReference type="ARBA" id="ARBA00022729"/>
    </source>
</evidence>
<evidence type="ECO:0000256" key="4">
    <source>
        <dbReference type="ARBA" id="ARBA00023136"/>
    </source>
</evidence>
<evidence type="ECO:0000313" key="9">
    <source>
        <dbReference type="Proteomes" id="UP000559626"/>
    </source>
</evidence>
<evidence type="ECO:0000256" key="6">
    <source>
        <dbReference type="SAM" id="SignalP"/>
    </source>
</evidence>
<sequence>MQRNFTRTLGIMAMAAGISALAPSCTKDLNQSPDYAASSNVVYADPAQIQQVLARLYATFAVSGQQGPAGNPDISGIDEGFSNYIRQYWQLQEITTDEAVIGWNDGTLPQVNTLQWNADNEFVRATYDRVFYEVGLCNEFIRQTSDANLSSRGIPAASLNTVRTYRSEARLLRALSYWHAIDLFGGGPFATETDAIGTTPQYKKGADMFAYVESELKALDALDDNSGALLAPKAVYARADKAVLWTLLTKLYLNAKVYTGTDRSTDAITYANKVLAASSGYSLSPSYANLFLADNNTTDARNEIIFPITFDGTRTQTYGGMTYLVHAPNGRAYTAAQAGIDGGWSGLRTKPALTGLFGSTTARNPNDARSQLFVFQGQNPRVDTLGQFSSGPLIAKYRNVTSTGAPGSNVTFPDTDFPMFRLADVMLMYAEAVLRGGSGGSATQALAYVNQIRARAGASATTAGALTLSSILDERARELFWEGHRRTDLIRFGVYTTGYNWAFKGGVQAGKDVETFRTLFPIPNTDRVANPNLPQNPGY</sequence>
<dbReference type="CDD" id="cd08977">
    <property type="entry name" value="SusD"/>
    <property type="match status" value="1"/>
</dbReference>
<dbReference type="Gene3D" id="1.25.40.390">
    <property type="match status" value="1"/>
</dbReference>
<keyword evidence="3 6" id="KW-0732">Signal</keyword>
<keyword evidence="4" id="KW-0472">Membrane</keyword>
<comment type="caution">
    <text evidence="8">The sequence shown here is derived from an EMBL/GenBank/DDBJ whole genome shotgun (WGS) entry which is preliminary data.</text>
</comment>
<dbReference type="SUPFAM" id="SSF48452">
    <property type="entry name" value="TPR-like"/>
    <property type="match status" value="1"/>
</dbReference>